<reference evidence="2" key="1">
    <citation type="journal article" date="2020" name="mSystems">
        <title>Genome- and Community-Level Interaction Insights into Carbon Utilization and Element Cycling Functions of Hydrothermarchaeota in Hydrothermal Sediment.</title>
        <authorList>
            <person name="Zhou Z."/>
            <person name="Liu Y."/>
            <person name="Xu W."/>
            <person name="Pan J."/>
            <person name="Luo Z.H."/>
            <person name="Li M."/>
        </authorList>
    </citation>
    <scope>NUCLEOTIDE SEQUENCE [LARGE SCALE GENOMIC DNA]</scope>
    <source>
        <strain evidence="2">HyVt-493</strain>
    </source>
</reference>
<name>A0A7V2T2E4_LEUMU</name>
<keyword evidence="1" id="KW-0812">Transmembrane</keyword>
<dbReference type="Proteomes" id="UP000885750">
    <property type="component" value="Unassembled WGS sequence"/>
</dbReference>
<proteinExistence type="predicted"/>
<keyword evidence="1" id="KW-1133">Transmembrane helix</keyword>
<evidence type="ECO:0000313" key="2">
    <source>
        <dbReference type="EMBL" id="HFC92066.1"/>
    </source>
</evidence>
<feature type="transmembrane region" description="Helical" evidence="1">
    <location>
        <begin position="62"/>
        <end position="85"/>
    </location>
</feature>
<accession>A0A7V2T2E4</accession>
<feature type="transmembrane region" description="Helical" evidence="1">
    <location>
        <begin position="32"/>
        <end position="50"/>
    </location>
</feature>
<comment type="caution">
    <text evidence="2">The sequence shown here is derived from an EMBL/GenBank/DDBJ whole genome shotgun (WGS) entry which is preliminary data.</text>
</comment>
<protein>
    <submittedName>
        <fullName evidence="2">Uncharacterized protein</fullName>
    </submittedName>
</protein>
<evidence type="ECO:0000256" key="1">
    <source>
        <dbReference type="SAM" id="Phobius"/>
    </source>
</evidence>
<keyword evidence="1" id="KW-0472">Membrane</keyword>
<dbReference type="EMBL" id="DRMS01000180">
    <property type="protein sequence ID" value="HFC92066.1"/>
    <property type="molecule type" value="Genomic_DNA"/>
</dbReference>
<feature type="transmembrane region" description="Helical" evidence="1">
    <location>
        <begin position="6"/>
        <end position="25"/>
    </location>
</feature>
<dbReference type="AlphaFoldDB" id="A0A7V2T2E4"/>
<organism evidence="2">
    <name type="scientific">Leucothrix mucor</name>
    <dbReference type="NCBI Taxonomy" id="45248"/>
    <lineage>
        <taxon>Bacteria</taxon>
        <taxon>Pseudomonadati</taxon>
        <taxon>Pseudomonadota</taxon>
        <taxon>Gammaproteobacteria</taxon>
        <taxon>Thiotrichales</taxon>
        <taxon>Thiotrichaceae</taxon>
        <taxon>Leucothrix</taxon>
    </lineage>
</organism>
<gene>
    <name evidence="2" type="ORF">ENJ51_04560</name>
</gene>
<sequence length="293" mass="33710">MRTLSASTLIPIVIETLIFSSLWLNILSISHFSLLIAHTLTAVITAYWLSRQWQQETLSKTISWFILFNFLFFIPVIGALILWMFSIRKYLRQATSEAEQVIEEQEKAKNDEEIHYFSAPKHHHNTRKKQTRDLLSTLDDDTYLKLLVATQHLPDKEAYTLLKEALSSPFESARLMAFSLKGKLEERLQNELQQKIKGLKQTKTKTNSAELHLSIAKDYIHLLDIGLLTESDETLLSKARNHCVKAIHLNKKSAYAFQALSKILKYQGRSKQAQRAQIKAVDLGLPLDRLYST</sequence>